<dbReference type="OrthoDB" id="194358at2759"/>
<organism evidence="4 5">
    <name type="scientific">Amylocarpus encephaloides</name>
    <dbReference type="NCBI Taxonomy" id="45428"/>
    <lineage>
        <taxon>Eukaryota</taxon>
        <taxon>Fungi</taxon>
        <taxon>Dikarya</taxon>
        <taxon>Ascomycota</taxon>
        <taxon>Pezizomycotina</taxon>
        <taxon>Leotiomycetes</taxon>
        <taxon>Helotiales</taxon>
        <taxon>Helotiales incertae sedis</taxon>
        <taxon>Amylocarpus</taxon>
    </lineage>
</organism>
<protein>
    <submittedName>
        <fullName evidence="4">Heterokaryon incompatibility protein-domain-containing protein</fullName>
    </submittedName>
</protein>
<dbReference type="InterPro" id="IPR058525">
    <property type="entry name" value="DUF8212"/>
</dbReference>
<evidence type="ECO:0000259" key="3">
    <source>
        <dbReference type="Pfam" id="PF26640"/>
    </source>
</evidence>
<keyword evidence="5" id="KW-1185">Reference proteome</keyword>
<dbReference type="InterPro" id="IPR010730">
    <property type="entry name" value="HET"/>
</dbReference>
<dbReference type="Pfam" id="PF06985">
    <property type="entry name" value="HET"/>
    <property type="match status" value="1"/>
</dbReference>
<proteinExistence type="predicted"/>
<name>A0A9P8C5E3_9HELO</name>
<dbReference type="PANTHER" id="PTHR10622:SF10">
    <property type="entry name" value="HET DOMAIN-CONTAINING PROTEIN"/>
    <property type="match status" value="1"/>
</dbReference>
<feature type="region of interest" description="Disordered" evidence="1">
    <location>
        <begin position="284"/>
        <end position="306"/>
    </location>
</feature>
<dbReference type="EMBL" id="MU251523">
    <property type="protein sequence ID" value="KAG9232951.1"/>
    <property type="molecule type" value="Genomic_DNA"/>
</dbReference>
<reference evidence="4" key="1">
    <citation type="journal article" date="2021" name="IMA Fungus">
        <title>Genomic characterization of three marine fungi, including Emericellopsis atlantica sp. nov. with signatures of a generalist lifestyle and marine biomass degradation.</title>
        <authorList>
            <person name="Hagestad O.C."/>
            <person name="Hou L."/>
            <person name="Andersen J.H."/>
            <person name="Hansen E.H."/>
            <person name="Altermark B."/>
            <person name="Li C."/>
            <person name="Kuhnert E."/>
            <person name="Cox R.J."/>
            <person name="Crous P.W."/>
            <person name="Spatafora J.W."/>
            <person name="Lail K."/>
            <person name="Amirebrahimi M."/>
            <person name="Lipzen A."/>
            <person name="Pangilinan J."/>
            <person name="Andreopoulos W."/>
            <person name="Hayes R.D."/>
            <person name="Ng V."/>
            <person name="Grigoriev I.V."/>
            <person name="Jackson S.A."/>
            <person name="Sutton T.D.S."/>
            <person name="Dobson A.D.W."/>
            <person name="Rama T."/>
        </authorList>
    </citation>
    <scope>NUCLEOTIDE SEQUENCE</scope>
    <source>
        <strain evidence="4">TRa018bII</strain>
    </source>
</reference>
<feature type="domain" description="Heterokaryon incompatibility" evidence="2">
    <location>
        <begin position="22"/>
        <end position="122"/>
    </location>
</feature>
<comment type="caution">
    <text evidence="4">The sequence shown here is derived from an EMBL/GenBank/DDBJ whole genome shotgun (WGS) entry which is preliminary data.</text>
</comment>
<dbReference type="Pfam" id="PF26640">
    <property type="entry name" value="DUF8212"/>
    <property type="match status" value="1"/>
</dbReference>
<feature type="compositionally biased region" description="Polar residues" evidence="1">
    <location>
        <begin position="284"/>
        <end position="300"/>
    </location>
</feature>
<dbReference type="AlphaFoldDB" id="A0A9P8C5E3"/>
<evidence type="ECO:0000313" key="5">
    <source>
        <dbReference type="Proteomes" id="UP000824998"/>
    </source>
</evidence>
<dbReference type="PANTHER" id="PTHR10622">
    <property type="entry name" value="HET DOMAIN-CONTAINING PROTEIN"/>
    <property type="match status" value="1"/>
</dbReference>
<evidence type="ECO:0000313" key="4">
    <source>
        <dbReference type="EMBL" id="KAG9232951.1"/>
    </source>
</evidence>
<feature type="domain" description="DUF8212" evidence="3">
    <location>
        <begin position="229"/>
        <end position="253"/>
    </location>
</feature>
<dbReference type="Proteomes" id="UP000824998">
    <property type="component" value="Unassembled WGS sequence"/>
</dbReference>
<sequence length="306" mass="34369">MPLLITLTLEVVEVRDDSIPEYAILSHTWGDEEISLEEIGSLGAAELYVVPSTPDVVRGKTGLSKIRNSARLAREDGYRYLCIDTCCIDKSSSAELSEAINSMYRWYEGAAICYAYLFDAENLRDESPLQESSTFRRSKWFTRGWTLQELIASKDVKKISEDNFLQLLSYITGVDESVLDGSARLDEISVASRMKWASGRVTTRVEDIAYCLVGIFNVNMPLLYGEGEKAFIRLQEEILKSSNDQSLFAWKGPATANGNNMPSGLLAQSPVYYQDVRTLLPPTSFQTQESFPSSMTNQERTFPRNP</sequence>
<evidence type="ECO:0000259" key="2">
    <source>
        <dbReference type="Pfam" id="PF06985"/>
    </source>
</evidence>
<accession>A0A9P8C5E3</accession>
<gene>
    <name evidence="4" type="ORF">BJ875DRAFT_535652</name>
</gene>
<evidence type="ECO:0000256" key="1">
    <source>
        <dbReference type="SAM" id="MobiDB-lite"/>
    </source>
</evidence>